<dbReference type="GO" id="GO:0016740">
    <property type="term" value="F:transferase activity"/>
    <property type="evidence" value="ECO:0007669"/>
    <property type="project" value="UniProtKB-KW"/>
</dbReference>
<proteinExistence type="predicted"/>
<name>A0A0X8P4W8_ALCXX</name>
<organism evidence="3 4">
    <name type="scientific">Alcaligenes xylosoxydans xylosoxydans</name>
    <name type="common">Achromobacter xylosoxidans</name>
    <dbReference type="NCBI Taxonomy" id="85698"/>
    <lineage>
        <taxon>Bacteria</taxon>
        <taxon>Pseudomonadati</taxon>
        <taxon>Pseudomonadota</taxon>
        <taxon>Betaproteobacteria</taxon>
        <taxon>Burkholderiales</taxon>
        <taxon>Alcaligenaceae</taxon>
        <taxon>Achromobacter</taxon>
    </lineage>
</organism>
<dbReference type="CDD" id="cd03048">
    <property type="entry name" value="GST_N_Ure2p_like"/>
    <property type="match status" value="1"/>
</dbReference>
<dbReference type="AlphaFoldDB" id="A0A0X8P4W8"/>
<dbReference type="InterPro" id="IPR040079">
    <property type="entry name" value="Glutathione_S-Trfase"/>
</dbReference>
<evidence type="ECO:0000259" key="1">
    <source>
        <dbReference type="PROSITE" id="PS50404"/>
    </source>
</evidence>
<dbReference type="PANTHER" id="PTHR44051:SF22">
    <property type="entry name" value="DISULFIDE-BOND OXIDOREDUCTASE YGHU"/>
    <property type="match status" value="1"/>
</dbReference>
<dbReference type="InterPro" id="IPR036282">
    <property type="entry name" value="Glutathione-S-Trfase_C_sf"/>
</dbReference>
<dbReference type="InterPro" id="IPR036249">
    <property type="entry name" value="Thioredoxin-like_sf"/>
</dbReference>
<dbReference type="PROSITE" id="PS50404">
    <property type="entry name" value="GST_NTER"/>
    <property type="match status" value="1"/>
</dbReference>
<gene>
    <name evidence="3" type="ORF">AL504_30350</name>
</gene>
<evidence type="ECO:0000259" key="2">
    <source>
        <dbReference type="PROSITE" id="PS50405"/>
    </source>
</evidence>
<dbReference type="RefSeq" id="WP_061074162.1">
    <property type="nucleotide sequence ID" value="NZ_CP014060.2"/>
</dbReference>
<feature type="domain" description="GST N-terminal" evidence="1">
    <location>
        <begin position="1"/>
        <end position="82"/>
    </location>
</feature>
<dbReference type="Gene3D" id="1.20.1050.10">
    <property type="match status" value="1"/>
</dbReference>
<dbReference type="InterPro" id="IPR010987">
    <property type="entry name" value="Glutathione-S-Trfase_C-like"/>
</dbReference>
<dbReference type="SUPFAM" id="SSF47616">
    <property type="entry name" value="GST C-terminal domain-like"/>
    <property type="match status" value="1"/>
</dbReference>
<dbReference type="SUPFAM" id="SSF52833">
    <property type="entry name" value="Thioredoxin-like"/>
    <property type="match status" value="1"/>
</dbReference>
<accession>A0A0X8P4W8</accession>
<dbReference type="Gene3D" id="3.40.30.10">
    <property type="entry name" value="Glutaredoxin"/>
    <property type="match status" value="1"/>
</dbReference>
<dbReference type="SFLD" id="SFLDG00358">
    <property type="entry name" value="Main_(cytGST)"/>
    <property type="match status" value="1"/>
</dbReference>
<evidence type="ECO:0000313" key="4">
    <source>
        <dbReference type="Proteomes" id="UP000060602"/>
    </source>
</evidence>
<dbReference type="SFLD" id="SFLDG01150">
    <property type="entry name" value="Main.1:_Beta-like"/>
    <property type="match status" value="1"/>
</dbReference>
<protein>
    <submittedName>
        <fullName evidence="3">Glutathione S-transferase family protein</fullName>
    </submittedName>
</protein>
<evidence type="ECO:0000313" key="3">
    <source>
        <dbReference type="EMBL" id="AMG39913.1"/>
    </source>
</evidence>
<dbReference type="Pfam" id="PF00043">
    <property type="entry name" value="GST_C"/>
    <property type="match status" value="1"/>
</dbReference>
<dbReference type="SFLD" id="SFLDG01151">
    <property type="entry name" value="Main.2:_Nu-like"/>
    <property type="match status" value="1"/>
</dbReference>
<dbReference type="CDD" id="cd03178">
    <property type="entry name" value="GST_C_Ure2p_like"/>
    <property type="match status" value="1"/>
</dbReference>
<dbReference type="PANTHER" id="PTHR44051">
    <property type="entry name" value="GLUTATHIONE S-TRANSFERASE-RELATED"/>
    <property type="match status" value="1"/>
</dbReference>
<dbReference type="Pfam" id="PF13409">
    <property type="entry name" value="GST_N_2"/>
    <property type="match status" value="1"/>
</dbReference>
<dbReference type="Proteomes" id="UP000060602">
    <property type="component" value="Chromosome"/>
</dbReference>
<dbReference type="PROSITE" id="PS50405">
    <property type="entry name" value="GST_CTER"/>
    <property type="match status" value="1"/>
</dbReference>
<dbReference type="InterPro" id="IPR004045">
    <property type="entry name" value="Glutathione_S-Trfase_N"/>
</dbReference>
<dbReference type="InterPro" id="IPR004046">
    <property type="entry name" value="GST_C"/>
</dbReference>
<dbReference type="EMBL" id="CP014060">
    <property type="protein sequence ID" value="AMG39913.1"/>
    <property type="molecule type" value="Genomic_DNA"/>
</dbReference>
<feature type="domain" description="GST C-terminal" evidence="2">
    <location>
        <begin position="85"/>
        <end position="205"/>
    </location>
</feature>
<keyword evidence="3" id="KW-0808">Transferase</keyword>
<reference evidence="4" key="1">
    <citation type="submission" date="2015-12" db="EMBL/GenBank/DDBJ databases">
        <title>FDA dAtabase for Regulatory Grade micrObial Sequences (FDA-ARGOS): Supporting development and validation of Infectious Disease Dx tests.</title>
        <authorList>
            <person name="Case J."/>
            <person name="Tallon L."/>
            <person name="Sadzewicz L."/>
            <person name="Sengamalay N."/>
            <person name="Ott S."/>
            <person name="Godinez A."/>
            <person name="Nagaraj S."/>
            <person name="Nadendla S."/>
            <person name="Sichtig H."/>
        </authorList>
    </citation>
    <scope>NUCLEOTIDE SEQUENCE [LARGE SCALE GENOMIC DNA]</scope>
    <source>
        <strain evidence="4">FDAARGOS_147</strain>
    </source>
</reference>
<dbReference type="SFLD" id="SFLDS00019">
    <property type="entry name" value="Glutathione_Transferase_(cytos"/>
    <property type="match status" value="1"/>
</dbReference>
<sequence length="207" mass="23015">MIELYTDSSPNGFKITIALEELGLPYTLKHVRIDAGEHRRPEFLRLNPHGRIPVLVDPATGTTLFESAAILLYLADTTRRLLPDEPRARWQAIQWLMFHAASVGPILGQRVHFELFSATPQPQAVERYRGLCDAAFGVLDAQLARHPYVAGEDYSIADIAHFGWTHIARIVDFDFSAHTHLSAWHDRVAARPAVQRGIALPAPAVGA</sequence>